<sequence length="338" mass="35532">GETVLVEGTVNGDLYVAGGNIIVKGKINGDVLAAGGMIDISGTVRGDIRAAGGNIIIKGSQIGGGLSLVGGNISIDNESSIGGGLVLGSGNANIDASVGRGLTGGVGNLLLNSSVGKDVNIGAGTIALGPSAKVEGDFNYTSDEELRADQNARIEGKITRTDPDTLVDQEKVSQQGKSIAKAFGEGIRWWSFLSSLVTGMVFLLLFKKQALLLSKSINDYFLKNLGWGLMTMVMTPILFIILFFSVLGIPLAVILAVLFAIEIYLTRIVVAVFVGNKLVELAGKKDVNIYIALILGLVVLFVLSRIPVISFITTLTVTLVGLGAIFNFKRDFLTKNRK</sequence>
<dbReference type="AlphaFoldDB" id="A0A1F8BBQ8"/>
<name>A0A1F8BBQ8_9BACT</name>
<evidence type="ECO:0000256" key="1">
    <source>
        <dbReference type="SAM" id="Phobius"/>
    </source>
</evidence>
<feature type="transmembrane region" description="Helical" evidence="1">
    <location>
        <begin position="187"/>
        <end position="206"/>
    </location>
</feature>
<feature type="transmembrane region" description="Helical" evidence="1">
    <location>
        <begin position="287"/>
        <end position="303"/>
    </location>
</feature>
<organism evidence="3 4">
    <name type="scientific">Candidatus Woesebacteria bacterium RIFCSPLOWO2_01_FULL_39_21</name>
    <dbReference type="NCBI Taxonomy" id="1802519"/>
    <lineage>
        <taxon>Bacteria</taxon>
        <taxon>Candidatus Woeseibacteriota</taxon>
    </lineage>
</organism>
<feature type="transmembrane region" description="Helical" evidence="1">
    <location>
        <begin position="227"/>
        <end position="247"/>
    </location>
</feature>
<evidence type="ECO:0000259" key="2">
    <source>
        <dbReference type="Pfam" id="PF26514"/>
    </source>
</evidence>
<comment type="caution">
    <text evidence="3">The sequence shown here is derived from an EMBL/GenBank/DDBJ whole genome shotgun (WGS) entry which is preliminary data.</text>
</comment>
<feature type="transmembrane region" description="Helical" evidence="1">
    <location>
        <begin position="253"/>
        <end position="275"/>
    </location>
</feature>
<accession>A0A1F8BBQ8</accession>
<feature type="transmembrane region" description="Helical" evidence="1">
    <location>
        <begin position="309"/>
        <end position="328"/>
    </location>
</feature>
<proteinExistence type="predicted"/>
<dbReference type="InterPro" id="IPR058486">
    <property type="entry name" value="DUF8173"/>
</dbReference>
<dbReference type="Pfam" id="PF26514">
    <property type="entry name" value="DUF8173"/>
    <property type="match status" value="1"/>
</dbReference>
<keyword evidence="1" id="KW-0472">Membrane</keyword>
<keyword evidence="1" id="KW-0812">Transmembrane</keyword>
<feature type="domain" description="DUF8173" evidence="2">
    <location>
        <begin position="191"/>
        <end position="330"/>
    </location>
</feature>
<evidence type="ECO:0000313" key="3">
    <source>
        <dbReference type="EMBL" id="OGM61471.1"/>
    </source>
</evidence>
<feature type="non-terminal residue" evidence="3">
    <location>
        <position position="1"/>
    </location>
</feature>
<dbReference type="Proteomes" id="UP000177082">
    <property type="component" value="Unassembled WGS sequence"/>
</dbReference>
<reference evidence="3 4" key="1">
    <citation type="journal article" date="2016" name="Nat. Commun.">
        <title>Thousands of microbial genomes shed light on interconnected biogeochemical processes in an aquifer system.</title>
        <authorList>
            <person name="Anantharaman K."/>
            <person name="Brown C.T."/>
            <person name="Hug L.A."/>
            <person name="Sharon I."/>
            <person name="Castelle C.J."/>
            <person name="Probst A.J."/>
            <person name="Thomas B.C."/>
            <person name="Singh A."/>
            <person name="Wilkins M.J."/>
            <person name="Karaoz U."/>
            <person name="Brodie E.L."/>
            <person name="Williams K.H."/>
            <person name="Hubbard S.S."/>
            <person name="Banfield J.F."/>
        </authorList>
    </citation>
    <scope>NUCLEOTIDE SEQUENCE [LARGE SCALE GENOMIC DNA]</scope>
</reference>
<evidence type="ECO:0000313" key="4">
    <source>
        <dbReference type="Proteomes" id="UP000177082"/>
    </source>
</evidence>
<gene>
    <name evidence="3" type="ORF">A2961_00515</name>
</gene>
<keyword evidence="1" id="KW-1133">Transmembrane helix</keyword>
<protein>
    <recommendedName>
        <fullName evidence="2">DUF8173 domain-containing protein</fullName>
    </recommendedName>
</protein>
<dbReference type="EMBL" id="MGHF01000038">
    <property type="protein sequence ID" value="OGM61471.1"/>
    <property type="molecule type" value="Genomic_DNA"/>
</dbReference>
<dbReference type="STRING" id="1802519.A2961_00515"/>